<sequence length="287" mass="31830" precursor="true">MTHSSSACPLRAALCFLSLCFFTLCFGTTAVSQDQPARQTIDKTDADILYRSGENLSDYMRERCRLDVYVPESKTGFSTVVWFHGGGLKGGKKSVPKELKDQGIAVVAVNYRLHPKVTAPAYIEDAAAAVAWTFQNIERYGGSSEKIFISGHSAGGYLTSMLGLDKRWLAAHDIDADDIAGLIPFSGHTITHFTVRAERGVGGKQPVVDDMAPLYHVRDDCPPLLLITGDRELEMLGRYEENAYLWRMMQVVGHPDTELYELDGYDHGQMATPAHPLLLRFMKKHGM</sequence>
<dbReference type="PANTHER" id="PTHR48081">
    <property type="entry name" value="AB HYDROLASE SUPERFAMILY PROTEIN C4A8.06C"/>
    <property type="match status" value="1"/>
</dbReference>
<keyword evidence="5" id="KW-1185">Reference proteome</keyword>
<dbReference type="RefSeq" id="WP_145384607.1">
    <property type="nucleotide sequence ID" value="NZ_CP037423.1"/>
</dbReference>
<dbReference type="SUPFAM" id="SSF53474">
    <property type="entry name" value="alpha/beta-Hydrolases"/>
    <property type="match status" value="1"/>
</dbReference>
<dbReference type="Gene3D" id="3.40.50.1820">
    <property type="entry name" value="alpha/beta hydrolase"/>
    <property type="match status" value="1"/>
</dbReference>
<protein>
    <submittedName>
        <fullName evidence="4">Lipase 2</fullName>
        <ecNumber evidence="4">3.1.1.3</ecNumber>
    </submittedName>
</protein>
<feature type="chain" id="PRO_5021700840" evidence="2">
    <location>
        <begin position="33"/>
        <end position="287"/>
    </location>
</feature>
<dbReference type="PANTHER" id="PTHR48081:SF9">
    <property type="entry name" value="CARBOXYLESTERASE"/>
    <property type="match status" value="1"/>
</dbReference>
<dbReference type="EMBL" id="CP037423">
    <property type="protein sequence ID" value="QDV40792.1"/>
    <property type="molecule type" value="Genomic_DNA"/>
</dbReference>
<organism evidence="4 5">
    <name type="scientific">Stieleria neptunia</name>
    <dbReference type="NCBI Taxonomy" id="2527979"/>
    <lineage>
        <taxon>Bacteria</taxon>
        <taxon>Pseudomonadati</taxon>
        <taxon>Planctomycetota</taxon>
        <taxon>Planctomycetia</taxon>
        <taxon>Pirellulales</taxon>
        <taxon>Pirellulaceae</taxon>
        <taxon>Stieleria</taxon>
    </lineage>
</organism>
<reference evidence="4 5" key="1">
    <citation type="submission" date="2019-03" db="EMBL/GenBank/DDBJ databases">
        <title>Deep-cultivation of Planctomycetes and their phenomic and genomic characterization uncovers novel biology.</title>
        <authorList>
            <person name="Wiegand S."/>
            <person name="Jogler M."/>
            <person name="Boedeker C."/>
            <person name="Pinto D."/>
            <person name="Vollmers J."/>
            <person name="Rivas-Marin E."/>
            <person name="Kohn T."/>
            <person name="Peeters S.H."/>
            <person name="Heuer A."/>
            <person name="Rast P."/>
            <person name="Oberbeckmann S."/>
            <person name="Bunk B."/>
            <person name="Jeske O."/>
            <person name="Meyerdierks A."/>
            <person name="Storesund J.E."/>
            <person name="Kallscheuer N."/>
            <person name="Luecker S."/>
            <person name="Lage O.M."/>
            <person name="Pohl T."/>
            <person name="Merkel B.J."/>
            <person name="Hornburger P."/>
            <person name="Mueller R.-W."/>
            <person name="Bruemmer F."/>
            <person name="Labrenz M."/>
            <person name="Spormann A.M."/>
            <person name="Op den Camp H."/>
            <person name="Overmann J."/>
            <person name="Amann R."/>
            <person name="Jetten M.S.M."/>
            <person name="Mascher T."/>
            <person name="Medema M.H."/>
            <person name="Devos D.P."/>
            <person name="Kaster A.-K."/>
            <person name="Ovreas L."/>
            <person name="Rohde M."/>
            <person name="Galperin M.Y."/>
            <person name="Jogler C."/>
        </authorList>
    </citation>
    <scope>NUCLEOTIDE SEQUENCE [LARGE SCALE GENOMIC DNA]</scope>
    <source>
        <strain evidence="4 5">Enr13</strain>
    </source>
</reference>
<feature type="signal peptide" evidence="2">
    <location>
        <begin position="1"/>
        <end position="32"/>
    </location>
</feature>
<keyword evidence="1 4" id="KW-0378">Hydrolase</keyword>
<evidence type="ECO:0000256" key="2">
    <source>
        <dbReference type="SAM" id="SignalP"/>
    </source>
</evidence>
<dbReference type="EC" id="3.1.1.3" evidence="4"/>
<dbReference type="Proteomes" id="UP000319004">
    <property type="component" value="Chromosome"/>
</dbReference>
<keyword evidence="2" id="KW-0732">Signal</keyword>
<evidence type="ECO:0000313" key="4">
    <source>
        <dbReference type="EMBL" id="QDV40792.1"/>
    </source>
</evidence>
<dbReference type="InterPro" id="IPR029058">
    <property type="entry name" value="AB_hydrolase_fold"/>
</dbReference>
<feature type="domain" description="BD-FAE-like" evidence="3">
    <location>
        <begin position="66"/>
        <end position="167"/>
    </location>
</feature>
<name>A0A518HIY4_9BACT</name>
<evidence type="ECO:0000259" key="3">
    <source>
        <dbReference type="Pfam" id="PF20434"/>
    </source>
</evidence>
<accession>A0A518HIY4</accession>
<dbReference type="GO" id="GO:0004806">
    <property type="term" value="F:triacylglycerol lipase activity"/>
    <property type="evidence" value="ECO:0007669"/>
    <property type="project" value="UniProtKB-EC"/>
</dbReference>
<dbReference type="KEGG" id="snep:Enr13x_06280"/>
<dbReference type="InterPro" id="IPR049492">
    <property type="entry name" value="BD-FAE-like_dom"/>
</dbReference>
<dbReference type="Pfam" id="PF20434">
    <property type="entry name" value="BD-FAE"/>
    <property type="match status" value="1"/>
</dbReference>
<dbReference type="OrthoDB" id="9806180at2"/>
<evidence type="ECO:0000256" key="1">
    <source>
        <dbReference type="ARBA" id="ARBA00022801"/>
    </source>
</evidence>
<dbReference type="InterPro" id="IPR050300">
    <property type="entry name" value="GDXG_lipolytic_enzyme"/>
</dbReference>
<evidence type="ECO:0000313" key="5">
    <source>
        <dbReference type="Proteomes" id="UP000319004"/>
    </source>
</evidence>
<gene>
    <name evidence="4" type="primary">lip2_1</name>
    <name evidence="4" type="ORF">Enr13x_06280</name>
</gene>
<proteinExistence type="predicted"/>
<dbReference type="AlphaFoldDB" id="A0A518HIY4"/>